<dbReference type="OrthoDB" id="3539798at2759"/>
<reference evidence="7 8" key="1">
    <citation type="submission" date="2016-10" db="EMBL/GenBank/DDBJ databases">
        <title>Draft genome sequence of Coniochaeta ligniaria NRRL30616, a lignocellulolytic fungus for bioabatement of inhibitors in plant biomass hydrolysates.</title>
        <authorList>
            <consortium name="DOE Joint Genome Institute"/>
            <person name="Jimenez D.J."/>
            <person name="Hector R.E."/>
            <person name="Riley R."/>
            <person name="Sun H."/>
            <person name="Grigoriev I.V."/>
            <person name="Van Elsas J.D."/>
            <person name="Nichols N.N."/>
        </authorList>
    </citation>
    <scope>NUCLEOTIDE SEQUENCE [LARGE SCALE GENOMIC DNA]</scope>
    <source>
        <strain evidence="7 8">NRRL 30616</strain>
    </source>
</reference>
<feature type="domain" description="AA1-like" evidence="6">
    <location>
        <begin position="53"/>
        <end position="187"/>
    </location>
</feature>
<feature type="signal peptide" evidence="5">
    <location>
        <begin position="1"/>
        <end position="25"/>
    </location>
</feature>
<dbReference type="Proteomes" id="UP000182658">
    <property type="component" value="Unassembled WGS sequence"/>
</dbReference>
<evidence type="ECO:0000313" key="7">
    <source>
        <dbReference type="EMBL" id="OIW34683.1"/>
    </source>
</evidence>
<keyword evidence="4" id="KW-1015">Disulfide bond</keyword>
<evidence type="ECO:0000256" key="4">
    <source>
        <dbReference type="ARBA" id="ARBA00023157"/>
    </source>
</evidence>
<dbReference type="GO" id="GO:0005576">
    <property type="term" value="C:extracellular region"/>
    <property type="evidence" value="ECO:0007669"/>
    <property type="project" value="UniProtKB-SubCell"/>
</dbReference>
<protein>
    <recommendedName>
        <fullName evidence="6">AA1-like domain-containing protein</fullName>
    </recommendedName>
</protein>
<comment type="subcellular location">
    <subcellularLocation>
        <location evidence="1">Secreted</location>
    </subcellularLocation>
</comment>
<dbReference type="EMBL" id="KV875093">
    <property type="protein sequence ID" value="OIW34683.1"/>
    <property type="molecule type" value="Genomic_DNA"/>
</dbReference>
<evidence type="ECO:0000256" key="2">
    <source>
        <dbReference type="ARBA" id="ARBA00022525"/>
    </source>
</evidence>
<name>A0A1J7J5N1_9PEZI</name>
<keyword evidence="8" id="KW-1185">Reference proteome</keyword>
<keyword evidence="2" id="KW-0964">Secreted</keyword>
<evidence type="ECO:0000259" key="6">
    <source>
        <dbReference type="Pfam" id="PF16541"/>
    </source>
</evidence>
<keyword evidence="3 5" id="KW-0732">Signal</keyword>
<dbReference type="AlphaFoldDB" id="A0A1J7J5N1"/>
<dbReference type="InterPro" id="IPR032382">
    <property type="entry name" value="AltA1"/>
</dbReference>
<sequence>MRIRISTLLAIQATQLGSWISLAAAEPQGDGPACHPRPTCAQQAASSKWVVEGFDYHAEYIFTTPAHQNSHGYVNFQLWNTAVAYTATCSATSDQLTDFFYGTQWYPCTLPSTALAGSDVSFRFNRPTGELDVKGTIMCAENGQGAAAVFPAEGTTQLTLTCTDTTWTNPNWTYGTGEFYSDREVKCVPDTCVF</sequence>
<gene>
    <name evidence="7" type="ORF">CONLIGDRAFT_651027</name>
</gene>
<dbReference type="Pfam" id="PF16541">
    <property type="entry name" value="AltA1"/>
    <property type="match status" value="1"/>
</dbReference>
<evidence type="ECO:0000313" key="8">
    <source>
        <dbReference type="Proteomes" id="UP000182658"/>
    </source>
</evidence>
<accession>A0A1J7J5N1</accession>
<evidence type="ECO:0000256" key="5">
    <source>
        <dbReference type="SAM" id="SignalP"/>
    </source>
</evidence>
<dbReference type="InParanoid" id="A0A1J7J5N1"/>
<evidence type="ECO:0000256" key="1">
    <source>
        <dbReference type="ARBA" id="ARBA00004613"/>
    </source>
</evidence>
<organism evidence="7 8">
    <name type="scientific">Coniochaeta ligniaria NRRL 30616</name>
    <dbReference type="NCBI Taxonomy" id="1408157"/>
    <lineage>
        <taxon>Eukaryota</taxon>
        <taxon>Fungi</taxon>
        <taxon>Dikarya</taxon>
        <taxon>Ascomycota</taxon>
        <taxon>Pezizomycotina</taxon>
        <taxon>Sordariomycetes</taxon>
        <taxon>Sordariomycetidae</taxon>
        <taxon>Coniochaetales</taxon>
        <taxon>Coniochaetaceae</taxon>
        <taxon>Coniochaeta</taxon>
    </lineage>
</organism>
<proteinExistence type="predicted"/>
<evidence type="ECO:0000256" key="3">
    <source>
        <dbReference type="ARBA" id="ARBA00022729"/>
    </source>
</evidence>
<feature type="chain" id="PRO_5009644976" description="AA1-like domain-containing protein" evidence="5">
    <location>
        <begin position="26"/>
        <end position="194"/>
    </location>
</feature>